<name>R7SSK2_DICSQ</name>
<evidence type="ECO:0000313" key="2">
    <source>
        <dbReference type="Proteomes" id="UP000053319"/>
    </source>
</evidence>
<proteinExistence type="predicted"/>
<accession>R7SSK2</accession>
<dbReference type="KEGG" id="dsq:DICSQDRAFT_163120"/>
<evidence type="ECO:0008006" key="3">
    <source>
        <dbReference type="Google" id="ProtNLM"/>
    </source>
</evidence>
<gene>
    <name evidence="1" type="ORF">DICSQDRAFT_163120</name>
</gene>
<sequence>MAAFNMNPESTTTTAVPSPIIPAVALPKLSPTHTLAPQLATTEPSIPTPPLSPRRDDEFYCQDVVFLVSSRQCCTHSPIANERSFPTQVGGVLFKVPRRPFEHDSKAFSDTFGLPPLNSAYGVEGSNDDNPIKLEGVTEEEFRPLLWVMFRAGYGSARILTQPQWTSVLRLATMWIFDDIRERAITELSRLVTSPAARIVLARRYNIPGWLEPALTTLAQQEQPLSAQDLEALGWETAAKLFQIRESVTFTGTCVCGCNYCTVAHGHIANATAGHAHGHGQQLPAGARAGAVTLAALRKQADFSQKIRVVFGADLY</sequence>
<dbReference type="RefSeq" id="XP_007369225.1">
    <property type="nucleotide sequence ID" value="XM_007369163.1"/>
</dbReference>
<dbReference type="OrthoDB" id="2367075at2759"/>
<reference evidence="1 2" key="1">
    <citation type="journal article" date="2012" name="Science">
        <title>The Paleozoic origin of enzymatic lignin decomposition reconstructed from 31 fungal genomes.</title>
        <authorList>
            <person name="Floudas D."/>
            <person name="Binder M."/>
            <person name="Riley R."/>
            <person name="Barry K."/>
            <person name="Blanchette R.A."/>
            <person name="Henrissat B."/>
            <person name="Martinez A.T."/>
            <person name="Otillar R."/>
            <person name="Spatafora J.W."/>
            <person name="Yadav J.S."/>
            <person name="Aerts A."/>
            <person name="Benoit I."/>
            <person name="Boyd A."/>
            <person name="Carlson A."/>
            <person name="Copeland A."/>
            <person name="Coutinho P.M."/>
            <person name="de Vries R.P."/>
            <person name="Ferreira P."/>
            <person name="Findley K."/>
            <person name="Foster B."/>
            <person name="Gaskell J."/>
            <person name="Glotzer D."/>
            <person name="Gorecki P."/>
            <person name="Heitman J."/>
            <person name="Hesse C."/>
            <person name="Hori C."/>
            <person name="Igarashi K."/>
            <person name="Jurgens J.A."/>
            <person name="Kallen N."/>
            <person name="Kersten P."/>
            <person name="Kohler A."/>
            <person name="Kuees U."/>
            <person name="Kumar T.K.A."/>
            <person name="Kuo A."/>
            <person name="LaButti K."/>
            <person name="Larrondo L.F."/>
            <person name="Lindquist E."/>
            <person name="Ling A."/>
            <person name="Lombard V."/>
            <person name="Lucas S."/>
            <person name="Lundell T."/>
            <person name="Martin R."/>
            <person name="McLaughlin D.J."/>
            <person name="Morgenstern I."/>
            <person name="Morin E."/>
            <person name="Murat C."/>
            <person name="Nagy L.G."/>
            <person name="Nolan M."/>
            <person name="Ohm R.A."/>
            <person name="Patyshakuliyeva A."/>
            <person name="Rokas A."/>
            <person name="Ruiz-Duenas F.J."/>
            <person name="Sabat G."/>
            <person name="Salamov A."/>
            <person name="Samejima M."/>
            <person name="Schmutz J."/>
            <person name="Slot J.C."/>
            <person name="St John F."/>
            <person name="Stenlid J."/>
            <person name="Sun H."/>
            <person name="Sun S."/>
            <person name="Syed K."/>
            <person name="Tsang A."/>
            <person name="Wiebenga A."/>
            <person name="Young D."/>
            <person name="Pisabarro A."/>
            <person name="Eastwood D.C."/>
            <person name="Martin F."/>
            <person name="Cullen D."/>
            <person name="Grigoriev I.V."/>
            <person name="Hibbett D.S."/>
        </authorList>
    </citation>
    <scope>NUCLEOTIDE SEQUENCE [LARGE SCALE GENOMIC DNA]</scope>
    <source>
        <strain evidence="1 2">LYAD-421 SS1</strain>
    </source>
</reference>
<organism evidence="1 2">
    <name type="scientific">Dichomitus squalens (strain LYAD-421)</name>
    <name type="common">Western red white-rot fungus</name>
    <dbReference type="NCBI Taxonomy" id="732165"/>
    <lineage>
        <taxon>Eukaryota</taxon>
        <taxon>Fungi</taxon>
        <taxon>Dikarya</taxon>
        <taxon>Basidiomycota</taxon>
        <taxon>Agaricomycotina</taxon>
        <taxon>Agaricomycetes</taxon>
        <taxon>Polyporales</taxon>
        <taxon>Polyporaceae</taxon>
        <taxon>Dichomitus</taxon>
    </lineage>
</organism>
<dbReference type="EMBL" id="JH719441">
    <property type="protein sequence ID" value="EJF57977.1"/>
    <property type="molecule type" value="Genomic_DNA"/>
</dbReference>
<dbReference type="Proteomes" id="UP000053319">
    <property type="component" value="Unassembled WGS sequence"/>
</dbReference>
<dbReference type="OMA" id="HGHIANA"/>
<protein>
    <recommendedName>
        <fullName evidence="3">BTB domain-containing protein</fullName>
    </recommendedName>
</protein>
<evidence type="ECO:0000313" key="1">
    <source>
        <dbReference type="EMBL" id="EJF57977.1"/>
    </source>
</evidence>
<dbReference type="HOGENOM" id="CLU_047592_2_0_1"/>
<dbReference type="AlphaFoldDB" id="R7SSK2"/>
<dbReference type="GeneID" id="18838205"/>